<dbReference type="AlphaFoldDB" id="A0A8T3CVG3"/>
<sequence>MKAMKTAAARKLTQSCLTTAALRTRRRRRALQVVRWTVVTMGPSLRRAQEAQNQRGVSIQTRLSCVVLCIPPDSELSPPLCAGAALLCTTARMKNNYVHL</sequence>
<dbReference type="EMBL" id="JAERUA010000016">
    <property type="protein sequence ID" value="KAI1889243.1"/>
    <property type="molecule type" value="Genomic_DNA"/>
</dbReference>
<proteinExistence type="predicted"/>
<protein>
    <submittedName>
        <fullName evidence="1">Uncharacterized protein</fullName>
    </submittedName>
</protein>
<evidence type="ECO:0000313" key="2">
    <source>
        <dbReference type="Proteomes" id="UP000829720"/>
    </source>
</evidence>
<organism evidence="1 2">
    <name type="scientific">Albula goreensis</name>
    <dbReference type="NCBI Taxonomy" id="1534307"/>
    <lineage>
        <taxon>Eukaryota</taxon>
        <taxon>Metazoa</taxon>
        <taxon>Chordata</taxon>
        <taxon>Craniata</taxon>
        <taxon>Vertebrata</taxon>
        <taxon>Euteleostomi</taxon>
        <taxon>Actinopterygii</taxon>
        <taxon>Neopterygii</taxon>
        <taxon>Teleostei</taxon>
        <taxon>Albuliformes</taxon>
        <taxon>Albulidae</taxon>
        <taxon>Albula</taxon>
    </lineage>
</organism>
<dbReference type="Proteomes" id="UP000829720">
    <property type="component" value="Unassembled WGS sequence"/>
</dbReference>
<reference evidence="1" key="1">
    <citation type="submission" date="2021-01" db="EMBL/GenBank/DDBJ databases">
        <authorList>
            <person name="Zahm M."/>
            <person name="Roques C."/>
            <person name="Cabau C."/>
            <person name="Klopp C."/>
            <person name="Donnadieu C."/>
            <person name="Jouanno E."/>
            <person name="Lampietro C."/>
            <person name="Louis A."/>
            <person name="Herpin A."/>
            <person name="Echchiki A."/>
            <person name="Berthelot C."/>
            <person name="Parey E."/>
            <person name="Roest-Crollius H."/>
            <person name="Braasch I."/>
            <person name="Postlethwait J."/>
            <person name="Bobe J."/>
            <person name="Montfort J."/>
            <person name="Bouchez O."/>
            <person name="Begum T."/>
            <person name="Mejri S."/>
            <person name="Adams A."/>
            <person name="Chen W.-J."/>
            <person name="Guiguen Y."/>
        </authorList>
    </citation>
    <scope>NUCLEOTIDE SEQUENCE</scope>
    <source>
        <tissue evidence="1">Blood</tissue>
    </source>
</reference>
<accession>A0A8T3CVG3</accession>
<comment type="caution">
    <text evidence="1">The sequence shown here is derived from an EMBL/GenBank/DDBJ whole genome shotgun (WGS) entry which is preliminary data.</text>
</comment>
<gene>
    <name evidence="1" type="ORF">AGOR_G00177140</name>
</gene>
<name>A0A8T3CVG3_9TELE</name>
<keyword evidence="2" id="KW-1185">Reference proteome</keyword>
<evidence type="ECO:0000313" key="1">
    <source>
        <dbReference type="EMBL" id="KAI1889243.1"/>
    </source>
</evidence>